<dbReference type="PROSITE" id="PS00697">
    <property type="entry name" value="DNA_LIGASE_A1"/>
    <property type="match status" value="1"/>
</dbReference>
<dbReference type="OrthoDB" id="9802472at2"/>
<feature type="domain" description="ATP-dependent DNA ligase family profile" evidence="5">
    <location>
        <begin position="103"/>
        <end position="230"/>
    </location>
</feature>
<dbReference type="GO" id="GO:0006281">
    <property type="term" value="P:DNA repair"/>
    <property type="evidence" value="ECO:0007669"/>
    <property type="project" value="InterPro"/>
</dbReference>
<evidence type="ECO:0000259" key="5">
    <source>
        <dbReference type="PROSITE" id="PS50160"/>
    </source>
</evidence>
<dbReference type="Pfam" id="PF01068">
    <property type="entry name" value="DNA_ligase_A_M"/>
    <property type="match status" value="1"/>
</dbReference>
<dbReference type="SUPFAM" id="SSF56091">
    <property type="entry name" value="DNA ligase/mRNA capping enzyme, catalytic domain"/>
    <property type="match status" value="1"/>
</dbReference>
<proteinExistence type="inferred from homology"/>
<evidence type="ECO:0000313" key="6">
    <source>
        <dbReference type="EMBL" id="ACA59130.1"/>
    </source>
</evidence>
<dbReference type="PROSITE" id="PS50160">
    <property type="entry name" value="DNA_LIGASE_A3"/>
    <property type="match status" value="1"/>
</dbReference>
<dbReference type="Proteomes" id="UP000008544">
    <property type="component" value="Chromosome"/>
</dbReference>
<dbReference type="CDD" id="cd07906">
    <property type="entry name" value="Adenylation_DNA_ligase_LigD_LigC"/>
    <property type="match status" value="1"/>
</dbReference>
<dbReference type="SUPFAM" id="SSF50249">
    <property type="entry name" value="Nucleic acid-binding proteins"/>
    <property type="match status" value="1"/>
</dbReference>
<dbReference type="STRING" id="477974.Daud_0596"/>
<sequence>MNTKFSPMEPVSWPAPFNDPGFVHQLKWDGIRIIAEVRGDEVVLRTRRGGVRTETYPELRVLSRILKGEAAVLDGEAVVLDEEGCPSFGRILRRDQTRRVTAALRRDLPVQYVVFDVLLLDGESLLDRPFTERQEILAGILPEEAPVAICRSLPDGVELFKATGRLGLEGIVSKELAGRYHPGRKHPTWRKVKHFRRLEAVVGGVVLKRGRANALLLGLYSGRNLVYIGRAATGLSERDLTVLTGMARTHAAGRSPFKNTPAAGRGLEVAWLETPLTARVRFIGWTDQGRLRNPVLEGFNDQAAGDCVFP</sequence>
<dbReference type="RefSeq" id="WP_012301718.1">
    <property type="nucleotide sequence ID" value="NC_010424.1"/>
</dbReference>
<evidence type="ECO:0000256" key="2">
    <source>
        <dbReference type="ARBA" id="ARBA00012727"/>
    </source>
</evidence>
<dbReference type="Gene3D" id="3.30.1490.70">
    <property type="match status" value="1"/>
</dbReference>
<dbReference type="eggNOG" id="COG1793">
    <property type="taxonomic scope" value="Bacteria"/>
</dbReference>
<evidence type="ECO:0000313" key="7">
    <source>
        <dbReference type="Proteomes" id="UP000008544"/>
    </source>
</evidence>
<evidence type="ECO:0000256" key="4">
    <source>
        <dbReference type="ARBA" id="ARBA00034003"/>
    </source>
</evidence>
<comment type="similarity">
    <text evidence="1">Belongs to the ATP-dependent DNA ligase family.</text>
</comment>
<dbReference type="GO" id="GO:0003910">
    <property type="term" value="F:DNA ligase (ATP) activity"/>
    <property type="evidence" value="ECO:0007669"/>
    <property type="project" value="UniProtKB-EC"/>
</dbReference>
<dbReference type="EMBL" id="CP000860">
    <property type="protein sequence ID" value="ACA59130.1"/>
    <property type="molecule type" value="Genomic_DNA"/>
</dbReference>
<dbReference type="PANTHER" id="PTHR45674:SF4">
    <property type="entry name" value="DNA LIGASE 1"/>
    <property type="match status" value="1"/>
</dbReference>
<keyword evidence="7" id="KW-1185">Reference proteome</keyword>
<dbReference type="Gene3D" id="3.30.470.30">
    <property type="entry name" value="DNA ligase/mRNA capping enzyme"/>
    <property type="match status" value="1"/>
</dbReference>
<dbReference type="CDD" id="cd07971">
    <property type="entry name" value="OBF_DNA_ligase_LigD"/>
    <property type="match status" value="1"/>
</dbReference>
<evidence type="ECO:0000256" key="3">
    <source>
        <dbReference type="ARBA" id="ARBA00022598"/>
    </source>
</evidence>
<reference evidence="6 7" key="2">
    <citation type="journal article" date="2008" name="Science">
        <title>Environmental genomics reveals a single-species ecosystem deep within Earth.</title>
        <authorList>
            <person name="Chivian D."/>
            <person name="Brodie E.L."/>
            <person name="Alm E.J."/>
            <person name="Culley D.E."/>
            <person name="Dehal P.S."/>
            <person name="Desantis T.Z."/>
            <person name="Gihring T.M."/>
            <person name="Lapidus A."/>
            <person name="Lin L.H."/>
            <person name="Lowry S.R."/>
            <person name="Moser D.P."/>
            <person name="Richardson P.M."/>
            <person name="Southam G."/>
            <person name="Wanger G."/>
            <person name="Pratt L.M."/>
            <person name="Andersen G.L."/>
            <person name="Hazen T.C."/>
            <person name="Brockman F.J."/>
            <person name="Arkin A.P."/>
            <person name="Onstott T.C."/>
        </authorList>
    </citation>
    <scope>NUCLEOTIDE SEQUENCE [LARGE SCALE GENOMIC DNA]</scope>
    <source>
        <strain evidence="6 7">MP104C</strain>
    </source>
</reference>
<accession>B1I272</accession>
<dbReference type="Gene3D" id="2.40.50.140">
    <property type="entry name" value="Nucleic acid-binding proteins"/>
    <property type="match status" value="1"/>
</dbReference>
<keyword evidence="3 6" id="KW-0436">Ligase</keyword>
<dbReference type="InterPro" id="IPR050191">
    <property type="entry name" value="ATP-dep_DNA_ligase"/>
</dbReference>
<dbReference type="InterPro" id="IPR016059">
    <property type="entry name" value="DNA_ligase_ATP-dep_CS"/>
</dbReference>
<dbReference type="InterPro" id="IPR012309">
    <property type="entry name" value="DNA_ligase_ATP-dep_C"/>
</dbReference>
<reference evidence="7" key="1">
    <citation type="submission" date="2007-10" db="EMBL/GenBank/DDBJ databases">
        <title>Complete sequence of chromosome of Desulforudis audaxviator MP104C.</title>
        <authorList>
            <person name="Copeland A."/>
            <person name="Lucas S."/>
            <person name="Lapidus A."/>
            <person name="Barry K."/>
            <person name="Glavina del Rio T."/>
            <person name="Dalin E."/>
            <person name="Tice H."/>
            <person name="Bruce D."/>
            <person name="Pitluck S."/>
            <person name="Lowry S.R."/>
            <person name="Larimer F."/>
            <person name="Land M.L."/>
            <person name="Hauser L."/>
            <person name="Kyrpides N."/>
            <person name="Ivanova N.N."/>
            <person name="Richardson P."/>
        </authorList>
    </citation>
    <scope>NUCLEOTIDE SEQUENCE [LARGE SCALE GENOMIC DNA]</scope>
    <source>
        <strain evidence="7">MP104C</strain>
    </source>
</reference>
<dbReference type="Pfam" id="PF04679">
    <property type="entry name" value="DNA_ligase_A_C"/>
    <property type="match status" value="1"/>
</dbReference>
<dbReference type="KEGG" id="dau:Daud_0596"/>
<dbReference type="HOGENOM" id="CLU_008325_4_0_9"/>
<organism evidence="6 7">
    <name type="scientific">Desulforudis audaxviator (strain MP104C)</name>
    <dbReference type="NCBI Taxonomy" id="477974"/>
    <lineage>
        <taxon>Bacteria</taxon>
        <taxon>Bacillati</taxon>
        <taxon>Bacillota</taxon>
        <taxon>Clostridia</taxon>
        <taxon>Thermoanaerobacterales</taxon>
        <taxon>Candidatus Desulforudaceae</taxon>
        <taxon>Candidatus Desulforudis</taxon>
    </lineage>
</organism>
<dbReference type="AlphaFoldDB" id="B1I272"/>
<dbReference type="InterPro" id="IPR012310">
    <property type="entry name" value="DNA_ligase_ATP-dep_cent"/>
</dbReference>
<evidence type="ECO:0000256" key="1">
    <source>
        <dbReference type="ARBA" id="ARBA00007572"/>
    </source>
</evidence>
<dbReference type="GO" id="GO:0005524">
    <property type="term" value="F:ATP binding"/>
    <property type="evidence" value="ECO:0007669"/>
    <property type="project" value="InterPro"/>
</dbReference>
<comment type="catalytic activity">
    <reaction evidence="4">
        <text>ATP + (deoxyribonucleotide)n-3'-hydroxyl + 5'-phospho-(deoxyribonucleotide)m = (deoxyribonucleotide)n+m + AMP + diphosphate.</text>
        <dbReference type="EC" id="6.5.1.1"/>
    </reaction>
</comment>
<dbReference type="GO" id="GO:0006310">
    <property type="term" value="P:DNA recombination"/>
    <property type="evidence" value="ECO:0007669"/>
    <property type="project" value="InterPro"/>
</dbReference>
<dbReference type="EC" id="6.5.1.1" evidence="2"/>
<gene>
    <name evidence="6" type="ordered locus">Daud_0596</name>
</gene>
<name>B1I272_DESAP</name>
<protein>
    <recommendedName>
        <fullName evidence="2">DNA ligase (ATP)</fullName>
        <ecNumber evidence="2">6.5.1.1</ecNumber>
    </recommendedName>
</protein>
<dbReference type="PANTHER" id="PTHR45674">
    <property type="entry name" value="DNA LIGASE 1/3 FAMILY MEMBER"/>
    <property type="match status" value="1"/>
</dbReference>
<dbReference type="InterPro" id="IPR012340">
    <property type="entry name" value="NA-bd_OB-fold"/>
</dbReference>